<dbReference type="PATRIC" id="fig|1235802.3.peg.1296"/>
<comment type="caution">
    <text evidence="2">The sequence shown here is derived from an EMBL/GenBank/DDBJ whole genome shotgun (WGS) entry which is preliminary data.</text>
</comment>
<gene>
    <name evidence="2" type="ORF">C823_01210</name>
</gene>
<dbReference type="AlphaFoldDB" id="N2BB02"/>
<evidence type="ECO:0000313" key="3">
    <source>
        <dbReference type="Proteomes" id="UP000012589"/>
    </source>
</evidence>
<dbReference type="Gene3D" id="3.40.50.720">
    <property type="entry name" value="NAD(P)-binding Rossmann-like Domain"/>
    <property type="match status" value="1"/>
</dbReference>
<dbReference type="Pfam" id="PF02826">
    <property type="entry name" value="2-Hacid_dh_C"/>
    <property type="match status" value="1"/>
</dbReference>
<dbReference type="InterPro" id="IPR029063">
    <property type="entry name" value="SAM-dependent_MTases_sf"/>
</dbReference>
<dbReference type="InterPro" id="IPR006140">
    <property type="entry name" value="D-isomer_DH_NAD-bd"/>
</dbReference>
<accession>N2BB02</accession>
<dbReference type="Proteomes" id="UP000012589">
    <property type="component" value="Unassembled WGS sequence"/>
</dbReference>
<dbReference type="HOGENOM" id="CLU_1924401_0_0_9"/>
<name>N2BB02_9FIRM</name>
<keyword evidence="3" id="KW-1185">Reference proteome</keyword>
<organism evidence="2 3">
    <name type="scientific">Eubacterium plexicaudatum ASF492</name>
    <dbReference type="NCBI Taxonomy" id="1235802"/>
    <lineage>
        <taxon>Bacteria</taxon>
        <taxon>Bacillati</taxon>
        <taxon>Bacillota</taxon>
        <taxon>Clostridia</taxon>
        <taxon>Eubacteriales</taxon>
        <taxon>Eubacteriaceae</taxon>
        <taxon>Eubacterium</taxon>
    </lineage>
</organism>
<feature type="domain" description="D-isomer specific 2-hydroxyacid dehydrogenase NAD-binding" evidence="1">
    <location>
        <begin position="9"/>
        <end position="80"/>
    </location>
</feature>
<reference evidence="2 3" key="1">
    <citation type="journal article" date="2014" name="Genome Announc.">
        <title>Draft genome sequences of the altered schaedler flora, a defined bacterial community from gnotobiotic mice.</title>
        <authorList>
            <person name="Wannemuehler M.J."/>
            <person name="Overstreet A.M."/>
            <person name="Ward D.V."/>
            <person name="Phillips G.J."/>
        </authorList>
    </citation>
    <scope>NUCLEOTIDE SEQUENCE [LARGE SCALE GENOMIC DNA]</scope>
    <source>
        <strain evidence="2 3">ASF492</strain>
    </source>
</reference>
<dbReference type="GO" id="GO:0051287">
    <property type="term" value="F:NAD binding"/>
    <property type="evidence" value="ECO:0007669"/>
    <property type="project" value="InterPro"/>
</dbReference>
<evidence type="ECO:0000313" key="2">
    <source>
        <dbReference type="EMBL" id="EMZ33929.1"/>
    </source>
</evidence>
<dbReference type="eggNOG" id="COG0367">
    <property type="taxonomic scope" value="Bacteria"/>
</dbReference>
<dbReference type="OrthoDB" id="2005673at2"/>
<dbReference type="STRING" id="1235802.C823_01210"/>
<evidence type="ECO:0000259" key="1">
    <source>
        <dbReference type="Pfam" id="PF02826"/>
    </source>
</evidence>
<protein>
    <recommendedName>
        <fullName evidence="1">D-isomer specific 2-hydroxyacid dehydrogenase NAD-binding domain-containing protein</fullName>
    </recommendedName>
</protein>
<sequence>MYINKDIDYIKYLKDKEIVIFGAGHIGKKGYARLKGFGYCVIAFCDNDEKKQEQVLFGLKIISVEELKKLNNDQIVIILCSNYEREIRYQLYDQNIYNFISISQIDFGGGKNITMNNILHFSRNWVSLEER</sequence>
<dbReference type="EMBL" id="AQFT01000038">
    <property type="protein sequence ID" value="EMZ33929.1"/>
    <property type="molecule type" value="Genomic_DNA"/>
</dbReference>
<dbReference type="SUPFAM" id="SSF53335">
    <property type="entry name" value="S-adenosyl-L-methionine-dependent methyltransferases"/>
    <property type="match status" value="1"/>
</dbReference>
<proteinExistence type="predicted"/>